<dbReference type="Pfam" id="PF25855">
    <property type="entry name" value="IpaJ_protease"/>
    <property type="match status" value="1"/>
</dbReference>
<accession>A0ABT8BS88</accession>
<dbReference type="Proteomes" id="UP001238540">
    <property type="component" value="Unassembled WGS sequence"/>
</dbReference>
<organism evidence="1 2">
    <name type="scientific">Vibrio ostreicida</name>
    <dbReference type="NCBI Taxonomy" id="526588"/>
    <lineage>
        <taxon>Bacteria</taxon>
        <taxon>Pseudomonadati</taxon>
        <taxon>Pseudomonadota</taxon>
        <taxon>Gammaproteobacteria</taxon>
        <taxon>Vibrionales</taxon>
        <taxon>Vibrionaceae</taxon>
        <taxon>Vibrio</taxon>
    </lineage>
</organism>
<evidence type="ECO:0000313" key="1">
    <source>
        <dbReference type="EMBL" id="MDN3609798.1"/>
    </source>
</evidence>
<dbReference type="EMBL" id="JAUFQC010000001">
    <property type="protein sequence ID" value="MDN3609798.1"/>
    <property type="molecule type" value="Genomic_DNA"/>
</dbReference>
<comment type="caution">
    <text evidence="1">The sequence shown here is derived from an EMBL/GenBank/DDBJ whole genome shotgun (WGS) entry which is preliminary data.</text>
</comment>
<sequence length="230" mass="25874">MAYFGVMCSFECRGEGIVSMFPNMRQPEGSLYCGPYCIVACLKGLNKLPFASPFELRKYNAKEVAFTGSSVEVSVSDELKDLALELYKVTGIITPGENPDYIEHSGYNSLGAMLYVLRQFDIECEVLIRDPQTNEYLRRVFPIEFELIKKLGISTKTLSLSKSTPDKTMLISVILVNDSLHYILNDAKGNWFDSDIAGTSAEWDFIESWHSTANKREGASWLGVSIRVKY</sequence>
<reference evidence="2" key="1">
    <citation type="journal article" date="2019" name="Int. J. Syst. Evol. Microbiol.">
        <title>The Global Catalogue of Microorganisms (GCM) 10K type strain sequencing project: providing services to taxonomists for standard genome sequencing and annotation.</title>
        <authorList>
            <consortium name="The Broad Institute Genomics Platform"/>
            <consortium name="The Broad Institute Genome Sequencing Center for Infectious Disease"/>
            <person name="Wu L."/>
            <person name="Ma J."/>
        </authorList>
    </citation>
    <scope>NUCLEOTIDE SEQUENCE [LARGE SCALE GENOMIC DNA]</scope>
    <source>
        <strain evidence="2">CECT 7398</strain>
    </source>
</reference>
<protein>
    <recommendedName>
        <fullName evidence="3">Peptidase C39 domain-containing protein</fullName>
    </recommendedName>
</protein>
<gene>
    <name evidence="1" type="ORF">QWZ16_08815</name>
</gene>
<proteinExistence type="predicted"/>
<dbReference type="InterPro" id="IPR058988">
    <property type="entry name" value="IpaJ"/>
</dbReference>
<keyword evidence="2" id="KW-1185">Reference proteome</keyword>
<name>A0ABT8BS88_9VIBR</name>
<evidence type="ECO:0000313" key="2">
    <source>
        <dbReference type="Proteomes" id="UP001238540"/>
    </source>
</evidence>
<evidence type="ECO:0008006" key="3">
    <source>
        <dbReference type="Google" id="ProtNLM"/>
    </source>
</evidence>